<dbReference type="AlphaFoldDB" id="A0A2I0WY78"/>
<dbReference type="EMBL" id="KZ502322">
    <property type="protein sequence ID" value="PKU80618.1"/>
    <property type="molecule type" value="Genomic_DNA"/>
</dbReference>
<name>A0A2I0WY78_9ASPA</name>
<evidence type="ECO:0000313" key="1">
    <source>
        <dbReference type="EMBL" id="PKU80618.1"/>
    </source>
</evidence>
<sequence length="272" mass="31787">MALPETVEDQIRGYRLRSRIAYELQRRLPRRHHYQTSLESQLDPEAELQLSQRKRANLVPAETLYEDGWTAQHHRVYQHYTEERVLALDEHQVNLPFIRQQSYQRLLHEGMQHIHLGLIMVRVQTLHRRDAGTTALIVLRDTRWRSDVSIIGTMEIDLSSRMQLVYIAPNLMIYIHDFLNHIELVIMAHGYEEWQGGESNLLITRALVARLTTSQTGFRYNIIGVANYLASHDISAIPRRRHAITELQGRSWHLRPSSTTLALLVPHSLHTH</sequence>
<accession>A0A2I0WY78</accession>
<gene>
    <name evidence="1" type="ORF">MA16_Dca012375</name>
</gene>
<evidence type="ECO:0008006" key="3">
    <source>
        <dbReference type="Google" id="ProtNLM"/>
    </source>
</evidence>
<reference evidence="1 2" key="2">
    <citation type="journal article" date="2017" name="Nature">
        <title>The Apostasia genome and the evolution of orchids.</title>
        <authorList>
            <person name="Zhang G.Q."/>
            <person name="Liu K.W."/>
            <person name="Li Z."/>
            <person name="Lohaus R."/>
            <person name="Hsiao Y.Y."/>
            <person name="Niu S.C."/>
            <person name="Wang J.Y."/>
            <person name="Lin Y.C."/>
            <person name="Xu Q."/>
            <person name="Chen L.J."/>
            <person name="Yoshida K."/>
            <person name="Fujiwara S."/>
            <person name="Wang Z.W."/>
            <person name="Zhang Y.Q."/>
            <person name="Mitsuda N."/>
            <person name="Wang M."/>
            <person name="Liu G.H."/>
            <person name="Pecoraro L."/>
            <person name="Huang H.X."/>
            <person name="Xiao X.J."/>
            <person name="Lin M."/>
            <person name="Wu X.Y."/>
            <person name="Wu W.L."/>
            <person name="Chen Y.Y."/>
            <person name="Chang S.B."/>
            <person name="Sakamoto S."/>
            <person name="Ohme-Takagi M."/>
            <person name="Yagi M."/>
            <person name="Zeng S.J."/>
            <person name="Shen C.Y."/>
            <person name="Yeh C.M."/>
            <person name="Luo Y.B."/>
            <person name="Tsai W.C."/>
            <person name="Van de Peer Y."/>
            <person name="Liu Z.J."/>
        </authorList>
    </citation>
    <scope>NUCLEOTIDE SEQUENCE [LARGE SCALE GENOMIC DNA]</scope>
    <source>
        <tissue evidence="1">The whole plant</tissue>
    </source>
</reference>
<organism evidence="1 2">
    <name type="scientific">Dendrobium catenatum</name>
    <dbReference type="NCBI Taxonomy" id="906689"/>
    <lineage>
        <taxon>Eukaryota</taxon>
        <taxon>Viridiplantae</taxon>
        <taxon>Streptophyta</taxon>
        <taxon>Embryophyta</taxon>
        <taxon>Tracheophyta</taxon>
        <taxon>Spermatophyta</taxon>
        <taxon>Magnoliopsida</taxon>
        <taxon>Liliopsida</taxon>
        <taxon>Asparagales</taxon>
        <taxon>Orchidaceae</taxon>
        <taxon>Epidendroideae</taxon>
        <taxon>Malaxideae</taxon>
        <taxon>Dendrobiinae</taxon>
        <taxon>Dendrobium</taxon>
    </lineage>
</organism>
<protein>
    <recommendedName>
        <fullName evidence="3">Polyprotein</fullName>
    </recommendedName>
</protein>
<evidence type="ECO:0000313" key="2">
    <source>
        <dbReference type="Proteomes" id="UP000233837"/>
    </source>
</evidence>
<dbReference type="Proteomes" id="UP000233837">
    <property type="component" value="Unassembled WGS sequence"/>
</dbReference>
<keyword evidence="2" id="KW-1185">Reference proteome</keyword>
<reference evidence="1 2" key="1">
    <citation type="journal article" date="2016" name="Sci. Rep.">
        <title>The Dendrobium catenatum Lindl. genome sequence provides insights into polysaccharide synthase, floral development and adaptive evolution.</title>
        <authorList>
            <person name="Zhang G.Q."/>
            <person name="Xu Q."/>
            <person name="Bian C."/>
            <person name="Tsai W.C."/>
            <person name="Yeh C.M."/>
            <person name="Liu K.W."/>
            <person name="Yoshida K."/>
            <person name="Zhang L.S."/>
            <person name="Chang S.B."/>
            <person name="Chen F."/>
            <person name="Shi Y."/>
            <person name="Su Y.Y."/>
            <person name="Zhang Y.Q."/>
            <person name="Chen L.J."/>
            <person name="Yin Y."/>
            <person name="Lin M."/>
            <person name="Huang H."/>
            <person name="Deng H."/>
            <person name="Wang Z.W."/>
            <person name="Zhu S.L."/>
            <person name="Zhao X."/>
            <person name="Deng C."/>
            <person name="Niu S.C."/>
            <person name="Huang J."/>
            <person name="Wang M."/>
            <person name="Liu G.H."/>
            <person name="Yang H.J."/>
            <person name="Xiao X.J."/>
            <person name="Hsiao Y.Y."/>
            <person name="Wu W.L."/>
            <person name="Chen Y.Y."/>
            <person name="Mitsuda N."/>
            <person name="Ohme-Takagi M."/>
            <person name="Luo Y.B."/>
            <person name="Van de Peer Y."/>
            <person name="Liu Z.J."/>
        </authorList>
    </citation>
    <scope>NUCLEOTIDE SEQUENCE [LARGE SCALE GENOMIC DNA]</scope>
    <source>
        <tissue evidence="1">The whole plant</tissue>
    </source>
</reference>
<proteinExistence type="predicted"/>